<sequence length="212" mass="25053">MDLSNETLEKTIDIININNIIKTYTNKIEGCCLYQHQSNFLQFKEGNRYDNKLILRRNFFNIVKDAKNILEIGLNGGHSMAIFLLSNPNLEVLSFDICEHNYVKDIANYYKNKYNFNFVEGDSLITVKEYNNDKKYDIIHIDGGHYEKCVINDLINCKKFAHKDTLMIFDDTNAPHISQIINKYCKNNFIKEIDYSDNLKKCFFHRIFKYNI</sequence>
<proteinExistence type="predicted"/>
<evidence type="ECO:0000313" key="1">
    <source>
        <dbReference type="EMBL" id="QHU01089.1"/>
    </source>
</evidence>
<dbReference type="Pfam" id="PF13578">
    <property type="entry name" value="Methyltransf_24"/>
    <property type="match status" value="1"/>
</dbReference>
<dbReference type="SUPFAM" id="SSF53335">
    <property type="entry name" value="S-adenosyl-L-methionine-dependent methyltransferases"/>
    <property type="match status" value="1"/>
</dbReference>
<dbReference type="InterPro" id="IPR029063">
    <property type="entry name" value="SAM-dependent_MTases_sf"/>
</dbReference>
<protein>
    <recommendedName>
        <fullName evidence="2">Methyltransferase domain-containing protein</fullName>
    </recommendedName>
</protein>
<evidence type="ECO:0008006" key="2">
    <source>
        <dbReference type="Google" id="ProtNLM"/>
    </source>
</evidence>
<accession>A0A6C0J5Z9</accession>
<dbReference type="Gene3D" id="3.40.50.150">
    <property type="entry name" value="Vaccinia Virus protein VP39"/>
    <property type="match status" value="1"/>
</dbReference>
<dbReference type="AlphaFoldDB" id="A0A6C0J5Z9"/>
<organism evidence="1">
    <name type="scientific">viral metagenome</name>
    <dbReference type="NCBI Taxonomy" id="1070528"/>
    <lineage>
        <taxon>unclassified sequences</taxon>
        <taxon>metagenomes</taxon>
        <taxon>organismal metagenomes</taxon>
    </lineage>
</organism>
<name>A0A6C0J5Z9_9ZZZZ</name>
<reference evidence="1" key="1">
    <citation type="journal article" date="2020" name="Nature">
        <title>Giant virus diversity and host interactions through global metagenomics.</title>
        <authorList>
            <person name="Schulz F."/>
            <person name="Roux S."/>
            <person name="Paez-Espino D."/>
            <person name="Jungbluth S."/>
            <person name="Walsh D.A."/>
            <person name="Denef V.J."/>
            <person name="McMahon K.D."/>
            <person name="Konstantinidis K.T."/>
            <person name="Eloe-Fadrosh E.A."/>
            <person name="Kyrpides N.C."/>
            <person name="Woyke T."/>
        </authorList>
    </citation>
    <scope>NUCLEOTIDE SEQUENCE</scope>
    <source>
        <strain evidence="1">GVMAG-M-3300025860-25</strain>
    </source>
</reference>
<dbReference type="EMBL" id="MN740335">
    <property type="protein sequence ID" value="QHU01089.1"/>
    <property type="molecule type" value="Genomic_DNA"/>
</dbReference>